<sequence length="280" mass="31377">MKSIFVYTLLLVALLTSCEKRVNISLPYEGDKIVVNSLIQPDSVIYIRVTRSVPSNVYDDSGFEEIKNAAVSIDQDGTPMPAPVQQVIKGQTFFVTAGKAERGKKYTIRVASGKLDPVTAGDTLPPAPAASEPGAVRTSSRIRFTLDDNPGGKDYYRFRLFVCNDEMQPVSMRSFRLDPAFSNNLLDNNYTTSLIINDERFNGKRLLFVLETQEPITSQYLMLEVSSLTHNSYQYFLTTRAQTINNGNIITEPVRVFTNVERGYGIVAGINMKRMVFRTE</sequence>
<protein>
    <submittedName>
        <fullName evidence="1">DUF4249 domain-containing protein</fullName>
    </submittedName>
</protein>
<comment type="caution">
    <text evidence="1">The sequence shown here is derived from an EMBL/GenBank/DDBJ whole genome shotgun (WGS) entry which is preliminary data.</text>
</comment>
<gene>
    <name evidence="1" type="ORF">ECE50_017930</name>
</gene>
<accession>A0A433WJS6</accession>
<dbReference type="AlphaFoldDB" id="A0A433WJS6"/>
<evidence type="ECO:0000313" key="2">
    <source>
        <dbReference type="Proteomes" id="UP000281028"/>
    </source>
</evidence>
<reference evidence="1" key="1">
    <citation type="submission" date="2020-05" db="EMBL/GenBank/DDBJ databases">
        <title>Chitinophaga laudate sp. nov., isolated from a tropical peat swamp.</title>
        <authorList>
            <person name="Goh C.B.S."/>
            <person name="Lee M.S."/>
            <person name="Parimannan S."/>
            <person name="Pasbakhsh P."/>
            <person name="Yule C.M."/>
            <person name="Rajandas H."/>
            <person name="Loke S."/>
            <person name="Croft L."/>
            <person name="Tan J.B.L."/>
        </authorList>
    </citation>
    <scope>NUCLEOTIDE SEQUENCE</scope>
    <source>
        <strain evidence="1">Mgbs1</strain>
    </source>
</reference>
<evidence type="ECO:0000313" key="1">
    <source>
        <dbReference type="EMBL" id="NSL88726.1"/>
    </source>
</evidence>
<proteinExistence type="predicted"/>
<dbReference type="EMBL" id="RIAR02000001">
    <property type="protein sequence ID" value="NSL88726.1"/>
    <property type="molecule type" value="Genomic_DNA"/>
</dbReference>
<name>A0A433WJS6_9BACT</name>
<dbReference type="Pfam" id="PF14054">
    <property type="entry name" value="DUF4249"/>
    <property type="match status" value="1"/>
</dbReference>
<dbReference type="PROSITE" id="PS51257">
    <property type="entry name" value="PROKAR_LIPOPROTEIN"/>
    <property type="match status" value="1"/>
</dbReference>
<keyword evidence="2" id="KW-1185">Reference proteome</keyword>
<organism evidence="1 2">
    <name type="scientific">Chitinophaga solisilvae</name>
    <dbReference type="NCBI Taxonomy" id="1233460"/>
    <lineage>
        <taxon>Bacteria</taxon>
        <taxon>Pseudomonadati</taxon>
        <taxon>Bacteroidota</taxon>
        <taxon>Chitinophagia</taxon>
        <taxon>Chitinophagales</taxon>
        <taxon>Chitinophagaceae</taxon>
        <taxon>Chitinophaga</taxon>
    </lineage>
</organism>
<dbReference type="InterPro" id="IPR025345">
    <property type="entry name" value="DUF4249"/>
</dbReference>
<dbReference type="Proteomes" id="UP000281028">
    <property type="component" value="Unassembled WGS sequence"/>
</dbReference>
<dbReference type="OrthoDB" id="1115009at2"/>